<reference evidence="1 2" key="1">
    <citation type="submission" date="2019-02" db="EMBL/GenBank/DDBJ databases">
        <title>Deep-cultivation of Planctomycetes and their phenomic and genomic characterization uncovers novel biology.</title>
        <authorList>
            <person name="Wiegand S."/>
            <person name="Jogler M."/>
            <person name="Boedeker C."/>
            <person name="Pinto D."/>
            <person name="Vollmers J."/>
            <person name="Rivas-Marin E."/>
            <person name="Kohn T."/>
            <person name="Peeters S.H."/>
            <person name="Heuer A."/>
            <person name="Rast P."/>
            <person name="Oberbeckmann S."/>
            <person name="Bunk B."/>
            <person name="Jeske O."/>
            <person name="Meyerdierks A."/>
            <person name="Storesund J.E."/>
            <person name="Kallscheuer N."/>
            <person name="Luecker S."/>
            <person name="Lage O.M."/>
            <person name="Pohl T."/>
            <person name="Merkel B.J."/>
            <person name="Hornburger P."/>
            <person name="Mueller R.-W."/>
            <person name="Bruemmer F."/>
            <person name="Labrenz M."/>
            <person name="Spormann A.M."/>
            <person name="Op den Camp H."/>
            <person name="Overmann J."/>
            <person name="Amann R."/>
            <person name="Jetten M.S.M."/>
            <person name="Mascher T."/>
            <person name="Medema M.H."/>
            <person name="Devos D.P."/>
            <person name="Kaster A.-K."/>
            <person name="Ovreas L."/>
            <person name="Rohde M."/>
            <person name="Galperin M.Y."/>
            <person name="Jogler C."/>
        </authorList>
    </citation>
    <scope>NUCLEOTIDE SEQUENCE [LARGE SCALE GENOMIC DNA]</scope>
    <source>
        <strain evidence="1 2">Poly30</strain>
    </source>
</reference>
<dbReference type="EMBL" id="CP036434">
    <property type="protein sequence ID" value="QDV07333.1"/>
    <property type="molecule type" value="Genomic_DNA"/>
</dbReference>
<evidence type="ECO:0000313" key="2">
    <source>
        <dbReference type="Proteomes" id="UP000320390"/>
    </source>
</evidence>
<accession>A0A518ETD0</accession>
<dbReference type="Proteomes" id="UP000320390">
    <property type="component" value="Chromosome"/>
</dbReference>
<organism evidence="1 2">
    <name type="scientific">Saltatorellus ferox</name>
    <dbReference type="NCBI Taxonomy" id="2528018"/>
    <lineage>
        <taxon>Bacteria</taxon>
        <taxon>Pseudomonadati</taxon>
        <taxon>Planctomycetota</taxon>
        <taxon>Planctomycetia</taxon>
        <taxon>Planctomycetia incertae sedis</taxon>
        <taxon>Saltatorellus</taxon>
    </lineage>
</organism>
<protein>
    <submittedName>
        <fullName evidence="1">Uncharacterized protein</fullName>
    </submittedName>
</protein>
<gene>
    <name evidence="1" type="ORF">Poly30_28570</name>
</gene>
<evidence type="ECO:0000313" key="1">
    <source>
        <dbReference type="EMBL" id="QDV07333.1"/>
    </source>
</evidence>
<keyword evidence="2" id="KW-1185">Reference proteome</keyword>
<proteinExistence type="predicted"/>
<dbReference type="AlphaFoldDB" id="A0A518ETD0"/>
<name>A0A518ETD0_9BACT</name>
<sequence length="230" mass="25153">MKTATLSAFQSPRDRTEVVAGLPRSGSSSTPLRVLVARGSFEEMSNPSSSEVANAIATCLRDPDGWRHQQGHSELLEESVRQIVFNRGALVPVGPLITASLVQVAAIHTAETSVAEVLQAWRGAVGDSCESYAREPEGWKQDEVREFEASVAASFGVDDEMVHELIRSFHGMREGSRLGALMMLEESPSFRWLSKEIDAFDREVELEAPPTALRRLLRLLYSAPEGDGAS</sequence>